<dbReference type="AlphaFoldDB" id="A0A1X6P7G9"/>
<sequence>MDAHTAGLPPLTAFILPGGTPAAAALHTARTVARRAEREATNLVRAGGVRADAYVFLNRLSDYLFTAARAANAAVSVGDCTWDKAASPETIDAARAGGVGGVSPAGATKADGGATKGGGG</sequence>
<evidence type="ECO:0000256" key="4">
    <source>
        <dbReference type="RuleBase" id="RU366026"/>
    </source>
</evidence>
<keyword evidence="1 4" id="KW-0808">Transferase</keyword>
<dbReference type="PANTHER" id="PTHR12213">
    <property type="entry name" value="CORRINOID ADENOSYLTRANSFERASE"/>
    <property type="match status" value="1"/>
</dbReference>
<dbReference type="PANTHER" id="PTHR12213:SF0">
    <property type="entry name" value="CORRINOID ADENOSYLTRANSFERASE MMAB"/>
    <property type="match status" value="1"/>
</dbReference>
<proteinExistence type="inferred from homology"/>
<keyword evidence="3 4" id="KW-0067">ATP-binding</keyword>
<keyword evidence="8" id="KW-1185">Reference proteome</keyword>
<feature type="domain" description="Cobalamin adenosyltransferase-like" evidence="6">
    <location>
        <begin position="1"/>
        <end position="70"/>
    </location>
</feature>
<feature type="region of interest" description="Disordered" evidence="5">
    <location>
        <begin position="94"/>
        <end position="120"/>
    </location>
</feature>
<protein>
    <recommendedName>
        <fullName evidence="6">Cobalamin adenosyltransferase-like domain-containing protein</fullName>
    </recommendedName>
</protein>
<dbReference type="Proteomes" id="UP000218209">
    <property type="component" value="Unassembled WGS sequence"/>
</dbReference>
<keyword evidence="2 4" id="KW-0547">Nucleotide-binding</keyword>
<feature type="compositionally biased region" description="Low complexity" evidence="5">
    <location>
        <begin position="104"/>
        <end position="113"/>
    </location>
</feature>
<evidence type="ECO:0000256" key="2">
    <source>
        <dbReference type="ARBA" id="ARBA00022741"/>
    </source>
</evidence>
<evidence type="ECO:0000313" key="8">
    <source>
        <dbReference type="Proteomes" id="UP000218209"/>
    </source>
</evidence>
<comment type="similarity">
    <text evidence="4">Belongs to the Cob(I)alamin adenosyltransferase family.</text>
</comment>
<dbReference type="Pfam" id="PF01923">
    <property type="entry name" value="Cob_adeno_trans"/>
    <property type="match status" value="1"/>
</dbReference>
<evidence type="ECO:0000256" key="1">
    <source>
        <dbReference type="ARBA" id="ARBA00022679"/>
    </source>
</evidence>
<evidence type="ECO:0000256" key="5">
    <source>
        <dbReference type="SAM" id="MobiDB-lite"/>
    </source>
</evidence>
<reference evidence="7 8" key="1">
    <citation type="submission" date="2017-03" db="EMBL/GenBank/DDBJ databases">
        <title>WGS assembly of Porphyra umbilicalis.</title>
        <authorList>
            <person name="Brawley S.H."/>
            <person name="Blouin N.A."/>
            <person name="Ficko-Blean E."/>
            <person name="Wheeler G.L."/>
            <person name="Lohr M."/>
            <person name="Goodson H.V."/>
            <person name="Jenkins J.W."/>
            <person name="Blaby-Haas C.E."/>
            <person name="Helliwell K.E."/>
            <person name="Chan C."/>
            <person name="Marriage T."/>
            <person name="Bhattacharya D."/>
            <person name="Klein A.S."/>
            <person name="Badis Y."/>
            <person name="Brodie J."/>
            <person name="Cao Y."/>
            <person name="Collen J."/>
            <person name="Dittami S.M."/>
            <person name="Gachon C.M."/>
            <person name="Green B.R."/>
            <person name="Karpowicz S."/>
            <person name="Kim J.W."/>
            <person name="Kudahl U."/>
            <person name="Lin S."/>
            <person name="Michel G."/>
            <person name="Mittag M."/>
            <person name="Olson B.J."/>
            <person name="Pangilinan J."/>
            <person name="Peng Y."/>
            <person name="Qiu H."/>
            <person name="Shu S."/>
            <person name="Singer J.T."/>
            <person name="Smith A.G."/>
            <person name="Sprecher B.N."/>
            <person name="Wagner V."/>
            <person name="Wang W."/>
            <person name="Wang Z.-Y."/>
            <person name="Yan J."/>
            <person name="Yarish C."/>
            <person name="Zoeuner-Riek S."/>
            <person name="Zhuang Y."/>
            <person name="Zou Y."/>
            <person name="Lindquist E.A."/>
            <person name="Grimwood J."/>
            <person name="Barry K."/>
            <person name="Rokhsar D.S."/>
            <person name="Schmutz J."/>
            <person name="Stiller J.W."/>
            <person name="Grossman A.R."/>
            <person name="Prochnik S.E."/>
        </authorList>
    </citation>
    <scope>NUCLEOTIDE SEQUENCE [LARGE SCALE GENOMIC DNA]</scope>
    <source>
        <strain evidence="7">4086291</strain>
    </source>
</reference>
<organism evidence="7 8">
    <name type="scientific">Porphyra umbilicalis</name>
    <name type="common">Purple laver</name>
    <name type="synonym">Red alga</name>
    <dbReference type="NCBI Taxonomy" id="2786"/>
    <lineage>
        <taxon>Eukaryota</taxon>
        <taxon>Rhodophyta</taxon>
        <taxon>Bangiophyceae</taxon>
        <taxon>Bangiales</taxon>
        <taxon>Bangiaceae</taxon>
        <taxon>Porphyra</taxon>
    </lineage>
</organism>
<evidence type="ECO:0000256" key="3">
    <source>
        <dbReference type="ARBA" id="ARBA00022840"/>
    </source>
</evidence>
<dbReference type="GO" id="GO:0005524">
    <property type="term" value="F:ATP binding"/>
    <property type="evidence" value="ECO:0007669"/>
    <property type="project" value="UniProtKB-UniRule"/>
</dbReference>
<dbReference type="Gene3D" id="1.20.1200.10">
    <property type="entry name" value="Cobalamin adenosyltransferase-like"/>
    <property type="match status" value="1"/>
</dbReference>
<dbReference type="InterPro" id="IPR029499">
    <property type="entry name" value="PduO-typ"/>
</dbReference>
<evidence type="ECO:0000259" key="6">
    <source>
        <dbReference type="Pfam" id="PF01923"/>
    </source>
</evidence>
<accession>A0A1X6P7G9</accession>
<dbReference type="EMBL" id="KV918858">
    <property type="protein sequence ID" value="OSX76695.1"/>
    <property type="molecule type" value="Genomic_DNA"/>
</dbReference>
<name>A0A1X6P7G9_PORUM</name>
<evidence type="ECO:0000313" key="7">
    <source>
        <dbReference type="EMBL" id="OSX76695.1"/>
    </source>
</evidence>
<dbReference type="GO" id="GO:0008817">
    <property type="term" value="F:corrinoid adenosyltransferase activity"/>
    <property type="evidence" value="ECO:0007669"/>
    <property type="project" value="TreeGrafter"/>
</dbReference>
<dbReference type="SUPFAM" id="SSF89028">
    <property type="entry name" value="Cobalamin adenosyltransferase-like"/>
    <property type="match status" value="1"/>
</dbReference>
<dbReference type="InterPro" id="IPR036451">
    <property type="entry name" value="CblAdoTrfase-like_sf"/>
</dbReference>
<gene>
    <name evidence="7" type="ORF">BU14_0178s0011</name>
</gene>
<dbReference type="InterPro" id="IPR016030">
    <property type="entry name" value="CblAdoTrfase-like"/>
</dbReference>